<dbReference type="Gene3D" id="2.10.70.10">
    <property type="entry name" value="Complement Module, domain 1"/>
    <property type="match status" value="1"/>
</dbReference>
<accession>A0A9Q1C4Y4</accession>
<sequence length="339" mass="37539">MIYGTPLSSGTCTPFGHTYLYLVCGDGMQLVGGYYYSCTRGELVTGNPGNHLSYVSNEQERSCPSPEVVNLVETFVGSDYTPLSGQETFSEGDVITSRCQNAKSEQFNGSVTRRCERGQWSGDRPRCESTNFFISVGNTALQNITENGTIIVYPISGFVSINCKLVSNVRGTINMYKNNEEISSYRDRSEFNLERSRIINPSEANSGTYKCESSGQSLSIDIVFKGLLRALLELQDLLKAYLGNALPLRYFFDLLHVFSILPAFISDAHIPDNQTLGLGDISVLAPIPPDFWVSSSWKLCHSTAPGITVQVIQRGHSVAIMVHGLICRKRAFEFEFLKL</sequence>
<protein>
    <recommendedName>
        <fullName evidence="3">Sushi domain-containing protein</fullName>
    </recommendedName>
</protein>
<dbReference type="InterPro" id="IPR013783">
    <property type="entry name" value="Ig-like_fold"/>
</dbReference>
<dbReference type="SMART" id="SM00032">
    <property type="entry name" value="CCP"/>
    <property type="match status" value="1"/>
</dbReference>
<feature type="domain" description="Sushi" evidence="3">
    <location>
        <begin position="61"/>
        <end position="129"/>
    </location>
</feature>
<dbReference type="EMBL" id="JAIZAY010000007">
    <property type="protein sequence ID" value="KAJ8038255.1"/>
    <property type="molecule type" value="Genomic_DNA"/>
</dbReference>
<evidence type="ECO:0000256" key="2">
    <source>
        <dbReference type="PROSITE-ProRule" id="PRU00302"/>
    </source>
</evidence>
<keyword evidence="2" id="KW-0768">Sushi</keyword>
<dbReference type="SUPFAM" id="SSF57535">
    <property type="entry name" value="Complement control module/SCR domain"/>
    <property type="match status" value="1"/>
</dbReference>
<dbReference type="AlphaFoldDB" id="A0A9Q1C4Y4"/>
<comment type="caution">
    <text evidence="4">The sequence shown here is derived from an EMBL/GenBank/DDBJ whole genome shotgun (WGS) entry which is preliminary data.</text>
</comment>
<dbReference type="Proteomes" id="UP001152320">
    <property type="component" value="Chromosome 7"/>
</dbReference>
<evidence type="ECO:0000259" key="3">
    <source>
        <dbReference type="PROSITE" id="PS50923"/>
    </source>
</evidence>
<comment type="caution">
    <text evidence="2">Lacks conserved residue(s) required for the propagation of feature annotation.</text>
</comment>
<name>A0A9Q1C4Y4_HOLLE</name>
<keyword evidence="5" id="KW-1185">Reference proteome</keyword>
<reference evidence="4" key="1">
    <citation type="submission" date="2021-10" db="EMBL/GenBank/DDBJ databases">
        <title>Tropical sea cucumber genome reveals ecological adaptation and Cuvierian tubules defense mechanism.</title>
        <authorList>
            <person name="Chen T."/>
        </authorList>
    </citation>
    <scope>NUCLEOTIDE SEQUENCE</scope>
    <source>
        <strain evidence="4">Nanhai2018</strain>
        <tissue evidence="4">Muscle</tissue>
    </source>
</reference>
<dbReference type="Gene3D" id="2.60.40.10">
    <property type="entry name" value="Immunoglobulins"/>
    <property type="match status" value="1"/>
</dbReference>
<keyword evidence="1" id="KW-1015">Disulfide bond</keyword>
<dbReference type="CDD" id="cd00033">
    <property type="entry name" value="CCP"/>
    <property type="match status" value="1"/>
</dbReference>
<dbReference type="PROSITE" id="PS50923">
    <property type="entry name" value="SUSHI"/>
    <property type="match status" value="1"/>
</dbReference>
<evidence type="ECO:0000313" key="5">
    <source>
        <dbReference type="Proteomes" id="UP001152320"/>
    </source>
</evidence>
<dbReference type="InterPro" id="IPR035976">
    <property type="entry name" value="Sushi/SCR/CCP_sf"/>
</dbReference>
<evidence type="ECO:0000313" key="4">
    <source>
        <dbReference type="EMBL" id="KAJ8038255.1"/>
    </source>
</evidence>
<evidence type="ECO:0000256" key="1">
    <source>
        <dbReference type="ARBA" id="ARBA00023157"/>
    </source>
</evidence>
<dbReference type="InterPro" id="IPR000436">
    <property type="entry name" value="Sushi_SCR_CCP_dom"/>
</dbReference>
<proteinExistence type="predicted"/>
<gene>
    <name evidence="4" type="ORF">HOLleu_15627</name>
</gene>
<organism evidence="4 5">
    <name type="scientific">Holothuria leucospilota</name>
    <name type="common">Black long sea cucumber</name>
    <name type="synonym">Mertensiothuria leucospilota</name>
    <dbReference type="NCBI Taxonomy" id="206669"/>
    <lineage>
        <taxon>Eukaryota</taxon>
        <taxon>Metazoa</taxon>
        <taxon>Echinodermata</taxon>
        <taxon>Eleutherozoa</taxon>
        <taxon>Echinozoa</taxon>
        <taxon>Holothuroidea</taxon>
        <taxon>Aspidochirotacea</taxon>
        <taxon>Aspidochirotida</taxon>
        <taxon>Holothuriidae</taxon>
        <taxon>Holothuria</taxon>
    </lineage>
</organism>